<gene>
    <name evidence="2" type="ORF">ACFQ2N_13590</name>
</gene>
<feature type="transmembrane region" description="Helical" evidence="1">
    <location>
        <begin position="25"/>
        <end position="48"/>
    </location>
</feature>
<name>A0ABW3LY37_9GAMM</name>
<comment type="caution">
    <text evidence="2">The sequence shown here is derived from an EMBL/GenBank/DDBJ whole genome shotgun (WGS) entry which is preliminary data.</text>
</comment>
<dbReference type="Proteomes" id="UP001597033">
    <property type="component" value="Unassembled WGS sequence"/>
</dbReference>
<proteinExistence type="predicted"/>
<evidence type="ECO:0000313" key="3">
    <source>
        <dbReference type="Proteomes" id="UP001597033"/>
    </source>
</evidence>
<evidence type="ECO:0000256" key="1">
    <source>
        <dbReference type="SAM" id="Phobius"/>
    </source>
</evidence>
<dbReference type="RefSeq" id="WP_162376982.1">
    <property type="nucleotide sequence ID" value="NZ_JBHTKN010000010.1"/>
</dbReference>
<keyword evidence="1" id="KW-1133">Transmembrane helix</keyword>
<keyword evidence="3" id="KW-1185">Reference proteome</keyword>
<evidence type="ECO:0000313" key="2">
    <source>
        <dbReference type="EMBL" id="MFD1043380.1"/>
    </source>
</evidence>
<accession>A0ABW3LY37</accession>
<protein>
    <submittedName>
        <fullName evidence="2">FixH family protein</fullName>
    </submittedName>
</protein>
<dbReference type="InterPro" id="IPR008620">
    <property type="entry name" value="FixH"/>
</dbReference>
<dbReference type="EMBL" id="JBHTKN010000010">
    <property type="protein sequence ID" value="MFD1043380.1"/>
    <property type="molecule type" value="Genomic_DNA"/>
</dbReference>
<organism evidence="2 3">
    <name type="scientific">Pseudoxanthomonas kaohsiungensis</name>
    <dbReference type="NCBI Taxonomy" id="283923"/>
    <lineage>
        <taxon>Bacteria</taxon>
        <taxon>Pseudomonadati</taxon>
        <taxon>Pseudomonadota</taxon>
        <taxon>Gammaproteobacteria</taxon>
        <taxon>Lysobacterales</taxon>
        <taxon>Lysobacteraceae</taxon>
        <taxon>Pseudoxanthomonas</taxon>
    </lineage>
</organism>
<dbReference type="Pfam" id="PF05751">
    <property type="entry name" value="FixH"/>
    <property type="match status" value="1"/>
</dbReference>
<keyword evidence="1" id="KW-0812">Transmembrane</keyword>
<keyword evidence="1" id="KW-0472">Membrane</keyword>
<sequence length="184" mass="19784">MNESRRTDTDPDASGHARSHWRNPVMWLVVGLPLLSIVAGVGLVVTAVRTGGADPVNDPVRRVAQIQTTDLGPDAAAKRLGLSAVLRVEDGVVEVLPATGDFPRDQPLQLLLEHPVTQAEDLHLRLAPEGPGWRLQQDVDPRHDWIVQLQAADGSWRLHGRLPRDRHAARLAPSLGAPAPGAGG</sequence>
<reference evidence="3" key="1">
    <citation type="journal article" date="2019" name="Int. J. Syst. Evol. Microbiol.">
        <title>The Global Catalogue of Microorganisms (GCM) 10K type strain sequencing project: providing services to taxonomists for standard genome sequencing and annotation.</title>
        <authorList>
            <consortium name="The Broad Institute Genomics Platform"/>
            <consortium name="The Broad Institute Genome Sequencing Center for Infectious Disease"/>
            <person name="Wu L."/>
            <person name="Ma J."/>
        </authorList>
    </citation>
    <scope>NUCLEOTIDE SEQUENCE [LARGE SCALE GENOMIC DNA]</scope>
    <source>
        <strain evidence="3">CCUG 55854</strain>
    </source>
</reference>